<evidence type="ECO:0000313" key="2">
    <source>
        <dbReference type="Proteomes" id="UP000245708"/>
    </source>
</evidence>
<gene>
    <name evidence="1" type="ORF">C7455_107139</name>
</gene>
<dbReference type="EMBL" id="QGGW01000007">
    <property type="protein sequence ID" value="PWK59594.1"/>
    <property type="molecule type" value="Genomic_DNA"/>
</dbReference>
<dbReference type="Gene3D" id="3.90.550.20">
    <property type="match status" value="1"/>
</dbReference>
<evidence type="ECO:0000313" key="1">
    <source>
        <dbReference type="EMBL" id="PWK59594.1"/>
    </source>
</evidence>
<dbReference type="InterPro" id="IPR029044">
    <property type="entry name" value="Nucleotide-diphossugar_trans"/>
</dbReference>
<accession>A0A316GFX9</accession>
<dbReference type="RefSeq" id="WP_245904344.1">
    <property type="nucleotide sequence ID" value="NZ_QGGW01000007.1"/>
</dbReference>
<name>A0A316GFX9_9RHOB</name>
<reference evidence="1 2" key="1">
    <citation type="submission" date="2018-05" db="EMBL/GenBank/DDBJ databases">
        <title>Genomic Encyclopedia of Type Strains, Phase IV (KMG-IV): sequencing the most valuable type-strain genomes for metagenomic binning, comparative biology and taxonomic classification.</title>
        <authorList>
            <person name="Goeker M."/>
        </authorList>
    </citation>
    <scope>NUCLEOTIDE SEQUENCE [LARGE SCALE GENOMIC DNA]</scope>
    <source>
        <strain evidence="1 2">DSM 16097</strain>
    </source>
</reference>
<dbReference type="SUPFAM" id="SSF53448">
    <property type="entry name" value="Nucleotide-diphospho-sugar transferases"/>
    <property type="match status" value="1"/>
</dbReference>
<proteinExistence type="predicted"/>
<sequence length="284" mass="32970">MRTNPRCFEQEKGMPVELNRRPVASLWIGEKLQYLNQLCLKSHLRHGHPVTLYCTDNVQNAPEGVVVRPASEIMDIPMDIVEETSASFLSNVFRYKMIRATGAIWIDCDAFCHRPFPDEWEWIFAGHGMRGALNCGVVGLPQHCELMDRLLDYYDNLPDAPPWWNKQQRKKLEKQKDAPHAVKIYRTERTAFGPQAFTYFAQQTGDYERAMTPDVLYPVPFQLNDIFYDPHGRVEGWFTEATTSVHLYTNGTKPWWRRNVPLENSYAWRMCQEVGIDPGLALED</sequence>
<comment type="caution">
    <text evidence="1">The sequence shown here is derived from an EMBL/GenBank/DDBJ whole genome shotgun (WGS) entry which is preliminary data.</text>
</comment>
<protein>
    <recommendedName>
        <fullName evidence="3">Glycosyl transferase-like sugar-binding protein</fullName>
    </recommendedName>
</protein>
<keyword evidence="2" id="KW-1185">Reference proteome</keyword>
<dbReference type="Proteomes" id="UP000245708">
    <property type="component" value="Unassembled WGS sequence"/>
</dbReference>
<organism evidence="1 2">
    <name type="scientific">Roseicyclus mahoneyensis</name>
    <dbReference type="NCBI Taxonomy" id="164332"/>
    <lineage>
        <taxon>Bacteria</taxon>
        <taxon>Pseudomonadati</taxon>
        <taxon>Pseudomonadota</taxon>
        <taxon>Alphaproteobacteria</taxon>
        <taxon>Rhodobacterales</taxon>
        <taxon>Roseobacteraceae</taxon>
        <taxon>Roseicyclus</taxon>
    </lineage>
</organism>
<evidence type="ECO:0008006" key="3">
    <source>
        <dbReference type="Google" id="ProtNLM"/>
    </source>
</evidence>
<dbReference type="AlphaFoldDB" id="A0A316GFX9"/>